<dbReference type="Gene3D" id="3.30.40.10">
    <property type="entry name" value="Zinc/RING finger domain, C3HC4 (zinc finger)"/>
    <property type="match status" value="2"/>
</dbReference>
<proteinExistence type="inferred from homology"/>
<evidence type="ECO:0000313" key="8">
    <source>
        <dbReference type="Proteomes" id="UP000271974"/>
    </source>
</evidence>
<sequence>MTRHGRNCTAGTVYTYHERKKDTKQSGFGSQSLRFGKDAVKEFDCCSLTLQPCKEPVITEDGHLYDKEAILTNILHQKKEISRKLKEYEKQKSKAEREQKELAAAEQETKKKDFAQQEGNPIGQKYAEHKAEEERRSHGSISNVDSGRDKKLPSFWIPSLTPQASATVLKKPDEKVRCPMSGKQLKLKDLIPVKFTPIKDRDSKTSLISKTNRYVCAMTNDVLGNSVPCVVLRPSGAVVTQECVEKIIRKDMIDPISGKKMTEKDLIVMQRGASGFTGAGVTLNAKKAGPSIMA</sequence>
<evidence type="ECO:0000256" key="2">
    <source>
        <dbReference type="ARBA" id="ARBA00008126"/>
    </source>
</evidence>
<dbReference type="AlphaFoldDB" id="A0A3S1BB31"/>
<dbReference type="STRING" id="188477.A0A3S1BB31"/>
<dbReference type="PIRSF" id="PIRSF023577">
    <property type="entry name" value="ENOS_interacting"/>
    <property type="match status" value="1"/>
</dbReference>
<evidence type="ECO:0000256" key="5">
    <source>
        <dbReference type="SAM" id="MobiDB-lite"/>
    </source>
</evidence>
<feature type="compositionally biased region" description="Basic and acidic residues" evidence="5">
    <location>
        <begin position="90"/>
        <end position="115"/>
    </location>
</feature>
<comment type="similarity">
    <text evidence="2 4">Belongs to the NOSIP family.</text>
</comment>
<comment type="caution">
    <text evidence="7">The sequence shown here is derived from an EMBL/GenBank/DDBJ whole genome shotgun (WGS) entry which is preliminary data.</text>
</comment>
<accession>A0A3S1BB31</accession>
<dbReference type="PANTHER" id="PTHR13063">
    <property type="entry name" value="ENOS INTERACTING PROTEIN"/>
    <property type="match status" value="1"/>
</dbReference>
<feature type="domain" description="Nitric oxide synthase-interacting protein zinc-finger" evidence="6">
    <location>
        <begin position="4"/>
        <end position="78"/>
    </location>
</feature>
<dbReference type="OrthoDB" id="116827at2759"/>
<comment type="subcellular location">
    <subcellularLocation>
        <location evidence="1 4">Nucleus</location>
    </subcellularLocation>
</comment>
<dbReference type="Pfam" id="PF15906">
    <property type="entry name" value="zf-NOSIP"/>
    <property type="match status" value="1"/>
</dbReference>
<dbReference type="InterPro" id="IPR031790">
    <property type="entry name" value="Znf-NOSIP"/>
</dbReference>
<dbReference type="EMBL" id="RQTK01000217">
    <property type="protein sequence ID" value="RUS84142.1"/>
    <property type="molecule type" value="Genomic_DNA"/>
</dbReference>
<gene>
    <name evidence="7" type="ORF">EGW08_008116</name>
</gene>
<keyword evidence="3 4" id="KW-0539">Nucleus</keyword>
<evidence type="ECO:0000259" key="6">
    <source>
        <dbReference type="Pfam" id="PF15906"/>
    </source>
</evidence>
<feature type="compositionally biased region" description="Basic and acidic residues" evidence="5">
    <location>
        <begin position="127"/>
        <end position="137"/>
    </location>
</feature>
<dbReference type="PANTHER" id="PTHR13063:SF10">
    <property type="entry name" value="NITRIC OXIDE SYNTHASE-INTERACTING PROTEIN"/>
    <property type="match status" value="1"/>
</dbReference>
<dbReference type="FunFam" id="3.30.40.10:FF:000027">
    <property type="entry name" value="Pre-mRNA-processing factor 19, putative"/>
    <property type="match status" value="1"/>
</dbReference>
<reference evidence="7 8" key="1">
    <citation type="submission" date="2019-01" db="EMBL/GenBank/DDBJ databases">
        <title>A draft genome assembly of the solar-powered sea slug Elysia chlorotica.</title>
        <authorList>
            <person name="Cai H."/>
            <person name="Li Q."/>
            <person name="Fang X."/>
            <person name="Li J."/>
            <person name="Curtis N.E."/>
            <person name="Altenburger A."/>
            <person name="Shibata T."/>
            <person name="Feng M."/>
            <person name="Maeda T."/>
            <person name="Schwartz J.A."/>
            <person name="Shigenobu S."/>
            <person name="Lundholm N."/>
            <person name="Nishiyama T."/>
            <person name="Yang H."/>
            <person name="Hasebe M."/>
            <person name="Li S."/>
            <person name="Pierce S.K."/>
            <person name="Wang J."/>
        </authorList>
    </citation>
    <scope>NUCLEOTIDE SEQUENCE [LARGE SCALE GENOMIC DNA]</scope>
    <source>
        <strain evidence="7">EC2010</strain>
        <tissue evidence="7">Whole organism of an adult</tissue>
    </source>
</reference>
<evidence type="ECO:0000256" key="4">
    <source>
        <dbReference type="PIRNR" id="PIRNR023577"/>
    </source>
</evidence>
<dbReference type="Proteomes" id="UP000271974">
    <property type="component" value="Unassembled WGS sequence"/>
</dbReference>
<dbReference type="GO" id="GO:0061630">
    <property type="term" value="F:ubiquitin protein ligase activity"/>
    <property type="evidence" value="ECO:0007669"/>
    <property type="project" value="InterPro"/>
</dbReference>
<evidence type="ECO:0000256" key="3">
    <source>
        <dbReference type="ARBA" id="ARBA00023242"/>
    </source>
</evidence>
<protein>
    <recommendedName>
        <fullName evidence="6">Nitric oxide synthase-interacting protein zinc-finger domain-containing protein</fullName>
    </recommendedName>
</protein>
<name>A0A3S1BB31_ELYCH</name>
<dbReference type="InterPro" id="IPR013083">
    <property type="entry name" value="Znf_RING/FYVE/PHD"/>
</dbReference>
<keyword evidence="8" id="KW-1185">Reference proteome</keyword>
<feature type="region of interest" description="Disordered" evidence="5">
    <location>
        <begin position="127"/>
        <end position="146"/>
    </location>
</feature>
<evidence type="ECO:0000313" key="7">
    <source>
        <dbReference type="EMBL" id="RUS84142.1"/>
    </source>
</evidence>
<dbReference type="CDD" id="cd16662">
    <property type="entry name" value="RING-Ubox2_NOSIP"/>
    <property type="match status" value="1"/>
</dbReference>
<dbReference type="GO" id="GO:0005634">
    <property type="term" value="C:nucleus"/>
    <property type="evidence" value="ECO:0007669"/>
    <property type="project" value="UniProtKB-SubCell"/>
</dbReference>
<dbReference type="SUPFAM" id="SSF57850">
    <property type="entry name" value="RING/U-box"/>
    <property type="match status" value="2"/>
</dbReference>
<dbReference type="InterPro" id="IPR016818">
    <property type="entry name" value="NOSIP"/>
</dbReference>
<organism evidence="7 8">
    <name type="scientific">Elysia chlorotica</name>
    <name type="common">Eastern emerald elysia</name>
    <name type="synonym">Sea slug</name>
    <dbReference type="NCBI Taxonomy" id="188477"/>
    <lineage>
        <taxon>Eukaryota</taxon>
        <taxon>Metazoa</taxon>
        <taxon>Spiralia</taxon>
        <taxon>Lophotrochozoa</taxon>
        <taxon>Mollusca</taxon>
        <taxon>Gastropoda</taxon>
        <taxon>Heterobranchia</taxon>
        <taxon>Euthyneura</taxon>
        <taxon>Panpulmonata</taxon>
        <taxon>Sacoglossa</taxon>
        <taxon>Placobranchoidea</taxon>
        <taxon>Plakobranchidae</taxon>
        <taxon>Elysia</taxon>
    </lineage>
</organism>
<feature type="region of interest" description="Disordered" evidence="5">
    <location>
        <begin position="90"/>
        <end position="121"/>
    </location>
</feature>
<dbReference type="FunFam" id="3.30.40.10:FF:000601">
    <property type="entry name" value="Nitric oxide synthase-interacting protein homolog"/>
    <property type="match status" value="1"/>
</dbReference>
<evidence type="ECO:0000256" key="1">
    <source>
        <dbReference type="ARBA" id="ARBA00004123"/>
    </source>
</evidence>
<dbReference type="CDD" id="cd16661">
    <property type="entry name" value="RING-Ubox1_NOSIP"/>
    <property type="match status" value="1"/>
</dbReference>